<dbReference type="Proteomes" id="UP000305196">
    <property type="component" value="Chromosome 1"/>
</dbReference>
<reference evidence="3 4" key="1">
    <citation type="submission" date="2016-07" db="EMBL/GenBank/DDBJ databases">
        <authorList>
            <consortium name="Pathogen Informatics"/>
        </authorList>
    </citation>
    <scope>NUCLEOTIDE SEQUENCE [LARGE SCALE GENOMIC DNA]</scope>
</reference>
<feature type="region of interest" description="Disordered" evidence="1">
    <location>
        <begin position="575"/>
        <end position="643"/>
    </location>
</feature>
<proteinExistence type="predicted"/>
<keyword evidence="2" id="KW-1133">Transmembrane helix</keyword>
<feature type="compositionally biased region" description="Basic residues" evidence="1">
    <location>
        <begin position="50"/>
        <end position="61"/>
    </location>
</feature>
<dbReference type="GO" id="GO:0016538">
    <property type="term" value="F:cyclin-dependent protein serine/threonine kinase regulator activity"/>
    <property type="evidence" value="ECO:0007669"/>
    <property type="project" value="InterPro"/>
</dbReference>
<dbReference type="EMBL" id="LT615256">
    <property type="protein sequence ID" value="SCO70523.1"/>
    <property type="molecule type" value="Genomic_DNA"/>
</dbReference>
<feature type="compositionally biased region" description="Low complexity" evidence="1">
    <location>
        <begin position="101"/>
        <end position="125"/>
    </location>
</feature>
<feature type="region of interest" description="Disordered" evidence="1">
    <location>
        <begin position="20"/>
        <end position="395"/>
    </location>
</feature>
<dbReference type="AlphaFoldDB" id="A0A1G4H6R7"/>
<dbReference type="InterPro" id="IPR043198">
    <property type="entry name" value="Cyclin/Ssn8"/>
</dbReference>
<dbReference type="VEuPathDB" id="PlasmoDB:PVX_093620"/>
<sequence>MHPRSCKNMKIIELSSCNVGTINHLPNGRPTREPVKEGRSSDRKGEQHVVNKKSLHVKVSRVHNGGETSPHAAPPERNTHTDGKNGKDKKGPGPPKGEANPSEGSTTPTSKPPSTLTSTPTSTPTMKIGEKPNVGTPPRGRHSNGEHSKWRQKKNGQDAQESANISEEKKKKGKKKKKKNDPPPEGGRRKRLDSVPGDGSNRVHHLKKTYTLIEGGASPQHFGGLTELEEDSFEGALSSENSSAPCDKAEATNCSFGADKMSTQETPPMRELPRGNTTRENPPNPPSGERRVEKTPNCWQSEVYKTVGRSCNGEASRTATNMGDANQGATNEGATNEGATNGVTHGSSPVAEERPPEGQHPKRDTPSDGANNGDGEEGDKRASTPAAAGPPKNEIEELKGEIKKELYNRLSIALDINMSLNENEKYYDLFKKKKKFQKYIMNSCKFVIILGKHLNLSFSTISIALYYLHKYHEKVLKRKKNALPYLVGGACIFLAWKMREDMENLRKSKKLYDIPKMIFKLLNYFDKKKKIKKKMRELQVGMVLSGCAYRRWEDLSDEHTLGSTAGDVRSVRSAKNAGNATNAGHTAKGEGASARRRGEEARPPGEASQRGTPPRSGKKKRKLSPRGEAKRSSVEPGQRSSLHRDLAQIKRIINAGYVSDVNNISHASDCFSAYLSECNSGDVSEYEVGGADLRDDPRDERPPDQRDERPPDQRDELPPDQLDDPRDERPPDQPDELPPDPRNEQTYLTRFQQLCKREKRRIHISASKWVLNNSGQKLQLMQKVLIYYEGEILKSINYFLKPDRFSFDLLPSFVASFANIMKGYVEQDEVASLQKIASLSVLDFYKTPLCLVFTSKEIMVACILRAYTSLKWICGQLDLRDGSLQDFEKKATLFTQHVSLKNPISITRVKIAMREIRQLGE</sequence>
<feature type="compositionally biased region" description="Low complexity" evidence="1">
    <location>
        <begin position="575"/>
        <end position="592"/>
    </location>
</feature>
<evidence type="ECO:0000256" key="2">
    <source>
        <dbReference type="SAM" id="Phobius"/>
    </source>
</evidence>
<dbReference type="SUPFAM" id="SSF47954">
    <property type="entry name" value="Cyclin-like"/>
    <property type="match status" value="1"/>
</dbReference>
<protein>
    <submittedName>
        <fullName evidence="3">Uncharacterized protein</fullName>
    </submittedName>
</protein>
<name>A0A1G4H6R7_PLAVI</name>
<dbReference type="InterPro" id="IPR036915">
    <property type="entry name" value="Cyclin-like_sf"/>
</dbReference>
<feature type="compositionally biased region" description="Basic and acidic residues" evidence="1">
    <location>
        <begin position="692"/>
        <end position="732"/>
    </location>
</feature>
<feature type="compositionally biased region" description="Basic and acidic residues" evidence="1">
    <location>
        <begin position="30"/>
        <end position="49"/>
    </location>
</feature>
<accession>A0A1G4H6R7</accession>
<evidence type="ECO:0000313" key="4">
    <source>
        <dbReference type="Proteomes" id="UP000305196"/>
    </source>
</evidence>
<dbReference type="VEuPathDB" id="PlasmoDB:PVP01_0117800"/>
<dbReference type="VEuPathDB" id="PlasmoDB:PVPAM_010031100"/>
<feature type="compositionally biased region" description="Basic and acidic residues" evidence="1">
    <location>
        <begin position="351"/>
        <end position="366"/>
    </location>
</feature>
<feature type="region of interest" description="Disordered" evidence="1">
    <location>
        <begin position="683"/>
        <end position="745"/>
    </location>
</feature>
<dbReference type="CDD" id="cd00043">
    <property type="entry name" value="CYCLIN_SF"/>
    <property type="match status" value="1"/>
</dbReference>
<evidence type="ECO:0000313" key="3">
    <source>
        <dbReference type="EMBL" id="SCO70523.1"/>
    </source>
</evidence>
<dbReference type="VEuPathDB" id="PlasmoDB:PVW1_010022200"/>
<keyword evidence="2" id="KW-0472">Membrane</keyword>
<feature type="compositionally biased region" description="Basic and acidic residues" evidence="1">
    <location>
        <begin position="77"/>
        <end position="91"/>
    </location>
</feature>
<feature type="compositionally biased region" description="Polar residues" evidence="1">
    <location>
        <begin position="313"/>
        <end position="347"/>
    </location>
</feature>
<dbReference type="Gene3D" id="1.10.472.10">
    <property type="entry name" value="Cyclin-like"/>
    <property type="match status" value="1"/>
</dbReference>
<feature type="transmembrane region" description="Helical" evidence="2">
    <location>
        <begin position="481"/>
        <end position="498"/>
    </location>
</feature>
<keyword evidence="2" id="KW-0812">Transmembrane</keyword>
<dbReference type="GO" id="GO:0006357">
    <property type="term" value="P:regulation of transcription by RNA polymerase II"/>
    <property type="evidence" value="ECO:0007669"/>
    <property type="project" value="InterPro"/>
</dbReference>
<evidence type="ECO:0000256" key="1">
    <source>
        <dbReference type="SAM" id="MobiDB-lite"/>
    </source>
</evidence>
<feature type="transmembrane region" description="Helical" evidence="2">
    <location>
        <begin position="446"/>
        <end position="469"/>
    </location>
</feature>
<dbReference type="PANTHER" id="PTHR10026">
    <property type="entry name" value="CYCLIN"/>
    <property type="match status" value="1"/>
</dbReference>
<gene>
    <name evidence="3" type="ORF">PVC01_010024700</name>
</gene>
<organism evidence="3 4">
    <name type="scientific">Plasmodium vivax</name>
    <name type="common">malaria parasite P. vivax</name>
    <dbReference type="NCBI Taxonomy" id="5855"/>
    <lineage>
        <taxon>Eukaryota</taxon>
        <taxon>Sar</taxon>
        <taxon>Alveolata</taxon>
        <taxon>Apicomplexa</taxon>
        <taxon>Aconoidasida</taxon>
        <taxon>Haemosporida</taxon>
        <taxon>Plasmodiidae</taxon>
        <taxon>Plasmodium</taxon>
        <taxon>Plasmodium (Plasmodium)</taxon>
    </lineage>
</organism>